<evidence type="ECO:0000313" key="3">
    <source>
        <dbReference type="Proteomes" id="UP000295764"/>
    </source>
</evidence>
<dbReference type="RefSeq" id="WP_133520985.1">
    <property type="nucleotide sequence ID" value="NZ_SNVW01000014.1"/>
</dbReference>
<dbReference type="EMBL" id="SNVW01000014">
    <property type="protein sequence ID" value="TDN41943.1"/>
    <property type="molecule type" value="Genomic_DNA"/>
</dbReference>
<dbReference type="AlphaFoldDB" id="A0A4R6DC92"/>
<evidence type="ECO:0000313" key="2">
    <source>
        <dbReference type="EMBL" id="TDN41943.1"/>
    </source>
</evidence>
<comment type="caution">
    <text evidence="2">The sequence shown here is derived from an EMBL/GenBank/DDBJ whole genome shotgun (WGS) entry which is preliminary data.</text>
</comment>
<sequence length="72" mass="7734">MSNDNAKTPFSNSLKAEVAVTNSRKPNQSHDAAARSRSISQAILTTLAEWHRADHTARHPEVAAAATRSPAL</sequence>
<feature type="compositionally biased region" description="Basic and acidic residues" evidence="1">
    <location>
        <begin position="51"/>
        <end position="61"/>
    </location>
</feature>
<accession>A0A4R6DC92</accession>
<feature type="region of interest" description="Disordered" evidence="1">
    <location>
        <begin position="1"/>
        <end position="37"/>
    </location>
</feature>
<evidence type="ECO:0000256" key="1">
    <source>
        <dbReference type="SAM" id="MobiDB-lite"/>
    </source>
</evidence>
<feature type="region of interest" description="Disordered" evidence="1">
    <location>
        <begin position="51"/>
        <end position="72"/>
    </location>
</feature>
<organism evidence="2 3">
    <name type="scientific">Curtobacterium flaccumfaciens</name>
    <dbReference type="NCBI Taxonomy" id="2035"/>
    <lineage>
        <taxon>Bacteria</taxon>
        <taxon>Bacillati</taxon>
        <taxon>Actinomycetota</taxon>
        <taxon>Actinomycetes</taxon>
        <taxon>Micrococcales</taxon>
        <taxon>Microbacteriaceae</taxon>
        <taxon>Curtobacterium</taxon>
    </lineage>
</organism>
<gene>
    <name evidence="2" type="ORF">EDF64_11422</name>
</gene>
<feature type="compositionally biased region" description="Polar residues" evidence="1">
    <location>
        <begin position="1"/>
        <end position="30"/>
    </location>
</feature>
<dbReference type="Proteomes" id="UP000295764">
    <property type="component" value="Unassembled WGS sequence"/>
</dbReference>
<protein>
    <submittedName>
        <fullName evidence="2">Uncharacterized protein</fullName>
    </submittedName>
</protein>
<reference evidence="2 3" key="1">
    <citation type="submission" date="2019-03" db="EMBL/GenBank/DDBJ databases">
        <title>Genomic analyses of the natural microbiome of Caenorhabditis elegans.</title>
        <authorList>
            <person name="Samuel B."/>
        </authorList>
    </citation>
    <scope>NUCLEOTIDE SEQUENCE [LARGE SCALE GENOMIC DNA]</scope>
    <source>
        <strain evidence="2 3">JUb65</strain>
    </source>
</reference>
<name>A0A4R6DC92_9MICO</name>
<proteinExistence type="predicted"/>